<feature type="domain" description="DUF7134" evidence="12">
    <location>
        <begin position="12"/>
        <end position="167"/>
    </location>
</feature>
<dbReference type="Pfam" id="PF23539">
    <property type="entry name" value="DUF7134"/>
    <property type="match status" value="1"/>
</dbReference>
<evidence type="ECO:0000256" key="5">
    <source>
        <dbReference type="ARBA" id="ARBA00022741"/>
    </source>
</evidence>
<dbReference type="CDD" id="cd16917">
    <property type="entry name" value="HATPase_UhpB-NarQ-NarX-like"/>
    <property type="match status" value="1"/>
</dbReference>
<keyword evidence="9" id="KW-0472">Membrane</keyword>
<evidence type="ECO:0000256" key="8">
    <source>
        <dbReference type="ARBA" id="ARBA00023012"/>
    </source>
</evidence>
<evidence type="ECO:0000256" key="7">
    <source>
        <dbReference type="ARBA" id="ARBA00022840"/>
    </source>
</evidence>
<feature type="transmembrane region" description="Helical" evidence="9">
    <location>
        <begin position="142"/>
        <end position="165"/>
    </location>
</feature>
<dbReference type="InterPro" id="IPR055558">
    <property type="entry name" value="DUF7134"/>
</dbReference>
<dbReference type="Pfam" id="PF07730">
    <property type="entry name" value="HisKA_3"/>
    <property type="match status" value="1"/>
</dbReference>
<evidence type="ECO:0000259" key="12">
    <source>
        <dbReference type="Pfam" id="PF23539"/>
    </source>
</evidence>
<feature type="domain" description="Signal transduction histidine kinase subgroup 3 dimerisation and phosphoacceptor" evidence="11">
    <location>
        <begin position="191"/>
        <end position="249"/>
    </location>
</feature>
<evidence type="ECO:0000259" key="10">
    <source>
        <dbReference type="Pfam" id="PF02518"/>
    </source>
</evidence>
<dbReference type="EC" id="2.7.13.3" evidence="2"/>
<keyword evidence="8" id="KW-0902">Two-component regulatory system</keyword>
<dbReference type="Pfam" id="PF02518">
    <property type="entry name" value="HATPase_c"/>
    <property type="match status" value="1"/>
</dbReference>
<name>A0ABW7ZED5_9ACTN</name>
<dbReference type="PANTHER" id="PTHR24421">
    <property type="entry name" value="NITRATE/NITRITE SENSOR PROTEIN NARX-RELATED"/>
    <property type="match status" value="1"/>
</dbReference>
<dbReference type="InterPro" id="IPR003594">
    <property type="entry name" value="HATPase_dom"/>
</dbReference>
<evidence type="ECO:0000313" key="13">
    <source>
        <dbReference type="EMBL" id="MFI6505788.1"/>
    </source>
</evidence>
<gene>
    <name evidence="13" type="ORF">ACIBG2_51005</name>
</gene>
<evidence type="ECO:0000313" key="14">
    <source>
        <dbReference type="Proteomes" id="UP001612741"/>
    </source>
</evidence>
<dbReference type="Proteomes" id="UP001612741">
    <property type="component" value="Unassembled WGS sequence"/>
</dbReference>
<organism evidence="13 14">
    <name type="scientific">Nonomuraea typhae</name>
    <dbReference type="NCBI Taxonomy" id="2603600"/>
    <lineage>
        <taxon>Bacteria</taxon>
        <taxon>Bacillati</taxon>
        <taxon>Actinomycetota</taxon>
        <taxon>Actinomycetes</taxon>
        <taxon>Streptosporangiales</taxon>
        <taxon>Streptosporangiaceae</taxon>
        <taxon>Nonomuraea</taxon>
    </lineage>
</organism>
<dbReference type="PANTHER" id="PTHR24421:SF10">
    <property type="entry name" value="NITRATE_NITRITE SENSOR PROTEIN NARQ"/>
    <property type="match status" value="1"/>
</dbReference>
<dbReference type="InterPro" id="IPR050482">
    <property type="entry name" value="Sensor_HK_TwoCompSys"/>
</dbReference>
<dbReference type="Gene3D" id="3.30.565.10">
    <property type="entry name" value="Histidine kinase-like ATPase, C-terminal domain"/>
    <property type="match status" value="1"/>
</dbReference>
<keyword evidence="3" id="KW-0597">Phosphoprotein</keyword>
<keyword evidence="5" id="KW-0547">Nucleotide-binding</keyword>
<dbReference type="SUPFAM" id="SSF55874">
    <property type="entry name" value="ATPase domain of HSP90 chaperone/DNA topoisomerase II/histidine kinase"/>
    <property type="match status" value="1"/>
</dbReference>
<keyword evidence="6 13" id="KW-0418">Kinase</keyword>
<keyword evidence="4" id="KW-0808">Transferase</keyword>
<dbReference type="GO" id="GO:0016301">
    <property type="term" value="F:kinase activity"/>
    <property type="evidence" value="ECO:0007669"/>
    <property type="project" value="UniProtKB-KW"/>
</dbReference>
<dbReference type="InterPro" id="IPR036890">
    <property type="entry name" value="HATPase_C_sf"/>
</dbReference>
<evidence type="ECO:0000256" key="1">
    <source>
        <dbReference type="ARBA" id="ARBA00000085"/>
    </source>
</evidence>
<evidence type="ECO:0000256" key="3">
    <source>
        <dbReference type="ARBA" id="ARBA00022553"/>
    </source>
</evidence>
<evidence type="ECO:0000256" key="4">
    <source>
        <dbReference type="ARBA" id="ARBA00022679"/>
    </source>
</evidence>
<feature type="transmembrane region" description="Helical" evidence="9">
    <location>
        <begin position="112"/>
        <end position="130"/>
    </location>
</feature>
<evidence type="ECO:0000256" key="6">
    <source>
        <dbReference type="ARBA" id="ARBA00022777"/>
    </source>
</evidence>
<keyword evidence="9" id="KW-0812">Transmembrane</keyword>
<evidence type="ECO:0000256" key="2">
    <source>
        <dbReference type="ARBA" id="ARBA00012438"/>
    </source>
</evidence>
<keyword evidence="14" id="KW-1185">Reference proteome</keyword>
<proteinExistence type="predicted"/>
<evidence type="ECO:0000259" key="11">
    <source>
        <dbReference type="Pfam" id="PF07730"/>
    </source>
</evidence>
<dbReference type="EMBL" id="JBITGY010000023">
    <property type="protein sequence ID" value="MFI6505788.1"/>
    <property type="molecule type" value="Genomic_DNA"/>
</dbReference>
<dbReference type="RefSeq" id="WP_397092173.1">
    <property type="nucleotide sequence ID" value="NZ_JBITGY010000023.1"/>
</dbReference>
<protein>
    <recommendedName>
        <fullName evidence="2">histidine kinase</fullName>
        <ecNumber evidence="2">2.7.13.3</ecNumber>
    </recommendedName>
</protein>
<feature type="domain" description="Histidine kinase/HSP90-like ATPase" evidence="10">
    <location>
        <begin position="291"/>
        <end position="379"/>
    </location>
</feature>
<dbReference type="Gene3D" id="1.20.5.1930">
    <property type="match status" value="1"/>
</dbReference>
<comment type="caution">
    <text evidence="13">The sequence shown here is derived from an EMBL/GenBank/DDBJ whole genome shotgun (WGS) entry which is preliminary data.</text>
</comment>
<evidence type="ECO:0000256" key="9">
    <source>
        <dbReference type="SAM" id="Phobius"/>
    </source>
</evidence>
<dbReference type="InterPro" id="IPR011712">
    <property type="entry name" value="Sig_transdc_His_kin_sub3_dim/P"/>
</dbReference>
<comment type="catalytic activity">
    <reaction evidence="1">
        <text>ATP + protein L-histidine = ADP + protein N-phospho-L-histidine.</text>
        <dbReference type="EC" id="2.7.13.3"/>
    </reaction>
</comment>
<keyword evidence="7" id="KW-0067">ATP-binding</keyword>
<sequence>MKIQAPASVFALRQWLARHPRAADLLLVCTLIVFDVLLWADYSADQGVLRPVLIVAQVAPLIWRRTHPWAALALVSAFSLVQGVTAPPDDHTGGLFVAFAGYAIARHARPPLSAAAIPLVAATLVLPDLIRPWLGVPPSTDPGWSVTTLLLLLTVSAGAWSLGFAHRRTHLYAQRLRAEQDLSTRRAVAAERARIARDLHDLIAHHVSVIAMQARSTAETLPGEPGLAVIGTSADTALAEMRRMVGLLTDDRDGPQPSLAHLDALAAPARAAGCRVEITAPAGLAAPDAVQITAYRIIQEALTNILKHAGATTVEITLRRTPGNLTVTITNGPPRATRPPAPPGSGLGLIGMRERTALFDGSLTTGRTTEGGWRVEAVLTWQET</sequence>
<keyword evidence="9" id="KW-1133">Transmembrane helix</keyword>
<accession>A0ABW7ZED5</accession>
<reference evidence="13 14" key="1">
    <citation type="submission" date="2024-10" db="EMBL/GenBank/DDBJ databases">
        <title>The Natural Products Discovery Center: Release of the First 8490 Sequenced Strains for Exploring Actinobacteria Biosynthetic Diversity.</title>
        <authorList>
            <person name="Kalkreuter E."/>
            <person name="Kautsar S.A."/>
            <person name="Yang D."/>
            <person name="Bader C.D."/>
            <person name="Teijaro C.N."/>
            <person name="Fluegel L."/>
            <person name="Davis C.M."/>
            <person name="Simpson J.R."/>
            <person name="Lauterbach L."/>
            <person name="Steele A.D."/>
            <person name="Gui C."/>
            <person name="Meng S."/>
            <person name="Li G."/>
            <person name="Viehrig K."/>
            <person name="Ye F."/>
            <person name="Su P."/>
            <person name="Kiefer A.F."/>
            <person name="Nichols A."/>
            <person name="Cepeda A.J."/>
            <person name="Yan W."/>
            <person name="Fan B."/>
            <person name="Jiang Y."/>
            <person name="Adhikari A."/>
            <person name="Zheng C.-J."/>
            <person name="Schuster L."/>
            <person name="Cowan T.M."/>
            <person name="Smanski M.J."/>
            <person name="Chevrette M.G."/>
            <person name="De Carvalho L.P.S."/>
            <person name="Shen B."/>
        </authorList>
    </citation>
    <scope>NUCLEOTIDE SEQUENCE [LARGE SCALE GENOMIC DNA]</scope>
    <source>
        <strain evidence="13 14">NPDC050545</strain>
    </source>
</reference>